<sequence length="534" mass="58297">MANKGCGTCRDRKILCDRSLPGCIQCKRSKRRCAGYGLRLSWPGPGNKRRAIVGRRPPRLDPSSRRRLADGHWIHVTNWDVEMHHHIENLADSAADKDTAMVAPPTLELMMPFVPYKVQDGEGELLAYFRCNASRSLTIFGNDPRSMGSLLMRMAFAGPSGSGSDSGFGSGNGSNHSSRAVTKSLLALTSLHRYGLCEHAIKSKIATLRALYDASHESSISRAEAMQHVAAGMMLCSFEIHQSSCTSDQWTWYICGIKGVIRRSLAGGGTSEDPDVAALLDWVYYHDVMARFSMSHCIDKVPGGTDASAWLSLRRVYAEISHSTPPNFAILELLSAVCDVNMLGPPDSASAADHANYLKVLEWRIRNVPISDSASSSSYPSPPSPSSPDTNNITTMSSSSSPVLIQQLYKISTLIYFHRTAAAKYLPQSHHSHNRPDAAAAEKAADRGFAILSRLSSCERQFPLFVLGCEAHTDERRALVLDIMAGTEGSDASRSFNYLRLLLHAIWAQGDLAAGSTRTIGKLQSTQLAHAFTQ</sequence>
<dbReference type="EMBL" id="CM047947">
    <property type="protein sequence ID" value="KAI9896922.1"/>
    <property type="molecule type" value="Genomic_DNA"/>
</dbReference>
<protein>
    <submittedName>
        <fullName evidence="1">Uncharacterized protein</fullName>
    </submittedName>
</protein>
<dbReference type="Proteomes" id="UP001163324">
    <property type="component" value="Chromosome 8"/>
</dbReference>
<name>A0ACC0UTT0_9HYPO</name>
<organism evidence="1 2">
    <name type="scientific">Trichothecium roseum</name>
    <dbReference type="NCBI Taxonomy" id="47278"/>
    <lineage>
        <taxon>Eukaryota</taxon>
        <taxon>Fungi</taxon>
        <taxon>Dikarya</taxon>
        <taxon>Ascomycota</taxon>
        <taxon>Pezizomycotina</taxon>
        <taxon>Sordariomycetes</taxon>
        <taxon>Hypocreomycetidae</taxon>
        <taxon>Hypocreales</taxon>
        <taxon>Hypocreales incertae sedis</taxon>
        <taxon>Trichothecium</taxon>
    </lineage>
</organism>
<evidence type="ECO:0000313" key="1">
    <source>
        <dbReference type="EMBL" id="KAI9896922.1"/>
    </source>
</evidence>
<gene>
    <name evidence="1" type="ORF">N3K66_007944</name>
</gene>
<accession>A0ACC0UTT0</accession>
<comment type="caution">
    <text evidence="1">The sequence shown here is derived from an EMBL/GenBank/DDBJ whole genome shotgun (WGS) entry which is preliminary data.</text>
</comment>
<evidence type="ECO:0000313" key="2">
    <source>
        <dbReference type="Proteomes" id="UP001163324"/>
    </source>
</evidence>
<keyword evidence="2" id="KW-1185">Reference proteome</keyword>
<proteinExistence type="predicted"/>
<reference evidence="1" key="1">
    <citation type="submission" date="2022-10" db="EMBL/GenBank/DDBJ databases">
        <title>Complete Genome of Trichothecium roseum strain YXFP-22015, a Plant Pathogen Isolated from Citrus.</title>
        <authorList>
            <person name="Wang Y."/>
            <person name="Zhu L."/>
        </authorList>
    </citation>
    <scope>NUCLEOTIDE SEQUENCE</scope>
    <source>
        <strain evidence="1">YXFP-22015</strain>
    </source>
</reference>